<dbReference type="Gene3D" id="3.30.60.90">
    <property type="match status" value="1"/>
</dbReference>
<evidence type="ECO:0000259" key="16">
    <source>
        <dbReference type="PROSITE" id="PS51698"/>
    </source>
</evidence>
<dbReference type="UniPathway" id="UPA00143"/>
<comment type="similarity">
    <text evidence="4">Belongs to the ubiquitin conjugation factor E4 family.</text>
</comment>
<keyword evidence="9" id="KW-0833">Ubl conjugation pathway</keyword>
<reference evidence="18" key="1">
    <citation type="submission" date="2011-12" db="EMBL/GenBank/DDBJ databases">
        <authorList>
            <consortium name="The Broad Institute Genome Sequencing Platform"/>
            <person name="Russ C."/>
            <person name="Tyler B."/>
            <person name="Panabieres F."/>
            <person name="Shan W."/>
            <person name="Tripathy S."/>
            <person name="Grunwald N."/>
            <person name="Machado M."/>
            <person name="Young S.K."/>
            <person name="Zeng Q."/>
            <person name="Gargeya S."/>
            <person name="Fitzgerald M."/>
            <person name="Haas B."/>
            <person name="Abouelleil A."/>
            <person name="Alvarado L."/>
            <person name="Arachchi H.M."/>
            <person name="Berlin A."/>
            <person name="Chapman S.B."/>
            <person name="Gearin G."/>
            <person name="Goldberg J."/>
            <person name="Griggs A."/>
            <person name="Gujja S."/>
            <person name="Hansen M."/>
            <person name="Heiman D."/>
            <person name="Howarth C."/>
            <person name="Larimer J."/>
            <person name="Lui A."/>
            <person name="MacDonald P.J.P."/>
            <person name="McCowen C."/>
            <person name="Montmayeur A."/>
            <person name="Murphy C."/>
            <person name="Neiman D."/>
            <person name="Pearson M."/>
            <person name="Priest M."/>
            <person name="Roberts A."/>
            <person name="Saif S."/>
            <person name="Shea T."/>
            <person name="Sisk P."/>
            <person name="Stolte C."/>
            <person name="Sykes S."/>
            <person name="Wortman J."/>
            <person name="Nusbaum C."/>
            <person name="Birren B."/>
        </authorList>
    </citation>
    <scope>NUCLEOTIDE SEQUENCE [LARGE SCALE GENOMIC DNA]</scope>
    <source>
        <strain evidence="18">INRA-310</strain>
    </source>
</reference>
<dbReference type="PANTHER" id="PTHR13931:SF2">
    <property type="entry name" value="UBIQUITIN CONJUGATION FACTOR E4 B"/>
    <property type="match status" value="1"/>
</dbReference>
<dbReference type="GO" id="GO:0005634">
    <property type="term" value="C:nucleus"/>
    <property type="evidence" value="ECO:0007669"/>
    <property type="project" value="UniProtKB-SubCell"/>
</dbReference>
<evidence type="ECO:0008006" key="19">
    <source>
        <dbReference type="Google" id="ProtNLM"/>
    </source>
</evidence>
<dbReference type="OrthoDB" id="661148at2759"/>
<evidence type="ECO:0000313" key="18">
    <source>
        <dbReference type="Proteomes" id="UP000018817"/>
    </source>
</evidence>
<proteinExistence type="inferred from homology"/>
<dbReference type="InterPro" id="IPR000433">
    <property type="entry name" value="Znf_ZZ"/>
</dbReference>
<dbReference type="InterPro" id="IPR046349">
    <property type="entry name" value="C1-like_sf"/>
</dbReference>
<dbReference type="Pfam" id="PF10408">
    <property type="entry name" value="Ufd2P_core"/>
    <property type="match status" value="2"/>
</dbReference>
<accession>W2R5Q3</accession>
<evidence type="ECO:0000256" key="12">
    <source>
        <dbReference type="PROSITE-ProRule" id="PRU00228"/>
    </source>
</evidence>
<dbReference type="Gene3D" id="3.30.40.10">
    <property type="entry name" value="Zinc/RING finger domain, C3HC4 (zinc finger)"/>
    <property type="match status" value="1"/>
</dbReference>
<dbReference type="FunFam" id="3.30.40.10:FF:000518">
    <property type="entry name" value="Ubiquitin conjugation factor E4 A"/>
    <property type="match status" value="1"/>
</dbReference>
<evidence type="ECO:0000256" key="11">
    <source>
        <dbReference type="ARBA" id="ARBA00023242"/>
    </source>
</evidence>
<dbReference type="InterPro" id="IPR003613">
    <property type="entry name" value="Ubox_domain"/>
</dbReference>
<evidence type="ECO:0000259" key="14">
    <source>
        <dbReference type="PROSITE" id="PS50135"/>
    </source>
</evidence>
<dbReference type="PROSITE" id="PS51269">
    <property type="entry name" value="COMM"/>
    <property type="match status" value="1"/>
</dbReference>
<evidence type="ECO:0000313" key="17">
    <source>
        <dbReference type="EMBL" id="ETN20591.1"/>
    </source>
</evidence>
<evidence type="ECO:0000256" key="10">
    <source>
        <dbReference type="ARBA" id="ARBA00022833"/>
    </source>
</evidence>
<dbReference type="SUPFAM" id="SSF57889">
    <property type="entry name" value="Cysteine-rich domain"/>
    <property type="match status" value="1"/>
</dbReference>
<organism evidence="17 18">
    <name type="scientific">Phytophthora nicotianae (strain INRA-310)</name>
    <name type="common">Phytophthora parasitica</name>
    <dbReference type="NCBI Taxonomy" id="761204"/>
    <lineage>
        <taxon>Eukaryota</taxon>
        <taxon>Sar</taxon>
        <taxon>Stramenopiles</taxon>
        <taxon>Oomycota</taxon>
        <taxon>Peronosporomycetes</taxon>
        <taxon>Peronosporales</taxon>
        <taxon>Peronosporaceae</taxon>
        <taxon>Phytophthora</taxon>
    </lineage>
</organism>
<keyword evidence="6" id="KW-0808">Transferase</keyword>
<keyword evidence="11" id="KW-0539">Nucleus</keyword>
<keyword evidence="8 12" id="KW-0863">Zinc-finger</keyword>
<evidence type="ECO:0000259" key="15">
    <source>
        <dbReference type="PROSITE" id="PS51269"/>
    </source>
</evidence>
<dbReference type="InterPro" id="IPR045132">
    <property type="entry name" value="UBE4"/>
</dbReference>
<feature type="compositionally biased region" description="Basic and acidic residues" evidence="13">
    <location>
        <begin position="322"/>
        <end position="332"/>
    </location>
</feature>
<dbReference type="STRING" id="761204.W2R5Q3"/>
<feature type="domain" description="U-box" evidence="16">
    <location>
        <begin position="1778"/>
        <end position="1858"/>
    </location>
</feature>
<dbReference type="InterPro" id="IPR043145">
    <property type="entry name" value="Znf_ZZ_sf"/>
</dbReference>
<evidence type="ECO:0000256" key="7">
    <source>
        <dbReference type="ARBA" id="ARBA00022723"/>
    </source>
</evidence>
<dbReference type="Proteomes" id="UP000018817">
    <property type="component" value="Unassembled WGS sequence"/>
</dbReference>
<evidence type="ECO:0000256" key="2">
    <source>
        <dbReference type="ARBA" id="ARBA00004496"/>
    </source>
</evidence>
<dbReference type="SMART" id="SM00504">
    <property type="entry name" value="Ubox"/>
    <property type="match status" value="1"/>
</dbReference>
<dbReference type="Pfam" id="PF00569">
    <property type="entry name" value="ZZ"/>
    <property type="match status" value="1"/>
</dbReference>
<comment type="pathway">
    <text evidence="3">Protein modification; protein ubiquitination.</text>
</comment>
<evidence type="ECO:0000256" key="5">
    <source>
        <dbReference type="ARBA" id="ARBA00022490"/>
    </source>
</evidence>
<evidence type="ECO:0000256" key="8">
    <source>
        <dbReference type="ARBA" id="ARBA00022771"/>
    </source>
</evidence>
<sequence length="1903" mass="212813">MAGGFASDTAAFLDADTRVVPHRALEHLSSLSAASLQALASAAAAELIGNSCSGNTYTEQQISVDNEALAAMSAIVVTLARDGGVRTPVDQRQQLYTLGVEDEDLQMKLIPVLASVVPSVERVLQNTSFDFAHVVDVNWRLDYVLRSSSAGSVHEPLYFVQLNCSHLSPVTRWLSIRKKKNLYNGLHRRHFEIVAMFVCARTQGGSEDDVHAFSESSSSSFSISQCASPALPLSVAHQDASSYLQLLDTLTRLVAQLLDVHTLSPSLQFSAGETVAVDAAEWWKAVQRQSIALVQQQEAVTSTHRYTEEPTPRSLWRLSPRTQEKSPTREPRVVDNSLWTSEAFEDLPEHVPRSDFFVQALYLVMKALERATRRHQGRIEENTILGETLVDALASVDTALAFAGAELLQLWAPVSHKTVVDSAGKLSKLMGVALVNTLLQPCNIGTKHTFHEHKYTILGETLVDALASVDTALAFAGAELLQLWAPVSHKTVVDSAGKLSKLMGVALVNTLLQPCNIGTKHTFHEHKLMLSMPLRAFLGAKQWKCSVCERVSQTTGSDAPCVYRCAACNFNLCRECFTRIPNVTKSPVTSSIEDLTKPTSDRFFALVLPHLKHKTGAVVVRQITQELRRRVLELYPHNFQGATDFAQLLHRLLASDNSAAIALVTSPSAAVVTSGRPASSWFPLFMRTWTMSLSTLLGPFLRASTMLDDTHELDAAVRAANHGSAVADCLRAHWTSGYAEYRETLQNIMPTLLDDDQHSLVVDATLCWLALALMTADPRRRLNYDAHERLDGFLVNVTTMLLAHTLPVLDKAQHDPSHIDASYHQSIEPVRVYASKDFPEVPLHYSRSQDTCKENAAGDEVSEMKTRDENAIAEYDKRRKQERLDEEVLPCTYYPRLSCHEGVVCDQCEFPNLHGVRYKCAFCGDMDLCGDCFEIFRSHQAAPDCASESESESMLHSPDHVFLRIESPIPVFALKHFQPLPVECLTTKHKCESSSVLEGFDVSRIHCADCGDTLGTSGQPDEVFYKCANCFTTRVVCAACLAHEEKLSNGNPNDMHAPGHVYFVITDPWRRHLTIPWDDVLGKLHFRRLLHPPALIPRRRFPRDTELFYITLKYLHFGPLATLSRWISMTKELQELQAFCACDEERFEVESQRQRRNGSQRQTLKPSVHYKASKSRLEDIRVKCVKVELHLLARANVAEWLVFYARTCRWLLLTASAAPENGNMQQDPYAEPLSHFSAMFSGFPEHFFFDLCDVVYLLGLERLEYRDLVSELNKSKHDAVDEVTEVVEPLLVMLTQLVVAPKFTKNPHLRVEALRSLTTLLTFVSKGHHVQYRPGYQRMEALFKRHTLLSQWLVPGLIQFHSDMDRYNASNNGLAFTSAVSSGDHMLWGFLPTRLSVTMLLRYLWQLPSSRQSLLHMLNTSETVQSSSEPSTDSTQQLTGLVSGLWSDIAKLFDEANNKITTLRQIHDLIEDSLDGSVVVLPFRRDMLDGYVAINAKQLRLTMRLLLETLELTSWFASIVSGERSFRSRSLSTPAAALRHVLLQPLVVEQAARTLSFLVASLANAHEEDQWKFSLPLVDDGKLLLAHLIVLVVRYAGHSAVKSGTSTTVCSPSSFWKIIRSSGDIMSKRVGDLDTHVRWGLNALCTRIESENYLGSSLDDDVEDIRKAEAGHELDEHEALALLEKQAVSTPVSVVDTTSNKRLGKRFIAALAKDGRFDFRLFVGGCRFLRPRRDDSDERDVEGYLYLDDSWVQQFVRAMQEADEMIHVQEAMEACLGDIPDQYLDPLLSTLMTDPVRLPSGNIVDRAVIARHLLASSQQGGSTGRDPFTREPLTMAMVEPCDALRCEIQMYLRTKMRHFRKTAREDVLATWGLGWDVLFDSSSETEADSEDGAEANNATSTSQ</sequence>
<dbReference type="PANTHER" id="PTHR13931">
    <property type="entry name" value="UBIQUITINATION FACTOR E4"/>
    <property type="match status" value="1"/>
</dbReference>
<dbReference type="GO" id="GO:0000209">
    <property type="term" value="P:protein polyubiquitination"/>
    <property type="evidence" value="ECO:0007669"/>
    <property type="project" value="TreeGrafter"/>
</dbReference>
<dbReference type="Pfam" id="PF07258">
    <property type="entry name" value="COMM_domain"/>
    <property type="match status" value="1"/>
</dbReference>
<keyword evidence="10" id="KW-0862">Zinc</keyword>
<dbReference type="EMBL" id="KI669564">
    <property type="protein sequence ID" value="ETN20591.1"/>
    <property type="molecule type" value="Genomic_DNA"/>
</dbReference>
<dbReference type="InterPro" id="IPR017920">
    <property type="entry name" value="COMM"/>
</dbReference>
<dbReference type="InterPro" id="IPR013083">
    <property type="entry name" value="Znf_RING/FYVE/PHD"/>
</dbReference>
<evidence type="ECO:0000256" key="6">
    <source>
        <dbReference type="ARBA" id="ARBA00022679"/>
    </source>
</evidence>
<evidence type="ECO:0000256" key="3">
    <source>
        <dbReference type="ARBA" id="ARBA00004906"/>
    </source>
</evidence>
<dbReference type="SUPFAM" id="SSF57850">
    <property type="entry name" value="RING/U-box"/>
    <property type="match status" value="2"/>
</dbReference>
<keyword evidence="7" id="KW-0479">Metal-binding</keyword>
<dbReference type="PROSITE" id="PS50135">
    <property type="entry name" value="ZF_ZZ_2"/>
    <property type="match status" value="1"/>
</dbReference>
<feature type="compositionally biased region" description="Acidic residues" evidence="13">
    <location>
        <begin position="1884"/>
        <end position="1893"/>
    </location>
</feature>
<dbReference type="GO" id="GO:0000151">
    <property type="term" value="C:ubiquitin ligase complex"/>
    <property type="evidence" value="ECO:0007669"/>
    <property type="project" value="InterPro"/>
</dbReference>
<feature type="domain" description="COMM" evidence="15">
    <location>
        <begin position="133"/>
        <end position="197"/>
    </location>
</feature>
<dbReference type="GO" id="GO:0034450">
    <property type="term" value="F:ubiquitin-ubiquitin ligase activity"/>
    <property type="evidence" value="ECO:0007669"/>
    <property type="project" value="InterPro"/>
</dbReference>
<dbReference type="GO" id="GO:0006511">
    <property type="term" value="P:ubiquitin-dependent protein catabolic process"/>
    <property type="evidence" value="ECO:0007669"/>
    <property type="project" value="InterPro"/>
</dbReference>
<feature type="region of interest" description="Disordered" evidence="13">
    <location>
        <begin position="303"/>
        <end position="332"/>
    </location>
</feature>
<feature type="region of interest" description="Disordered" evidence="13">
    <location>
        <begin position="1884"/>
        <end position="1903"/>
    </location>
</feature>
<dbReference type="PROSITE" id="PS51698">
    <property type="entry name" value="U_BOX"/>
    <property type="match status" value="1"/>
</dbReference>
<dbReference type="GO" id="GO:0005737">
    <property type="term" value="C:cytoplasm"/>
    <property type="evidence" value="ECO:0007669"/>
    <property type="project" value="UniProtKB-SubCell"/>
</dbReference>
<dbReference type="GO" id="GO:0036503">
    <property type="term" value="P:ERAD pathway"/>
    <property type="evidence" value="ECO:0007669"/>
    <property type="project" value="InterPro"/>
</dbReference>
<gene>
    <name evidence="17" type="ORF">PPTG_21325</name>
</gene>
<reference evidence="17 18" key="2">
    <citation type="submission" date="2013-11" db="EMBL/GenBank/DDBJ databases">
        <title>The Genome Sequence of Phytophthora parasitica INRA-310.</title>
        <authorList>
            <consortium name="The Broad Institute Genomics Platform"/>
            <person name="Russ C."/>
            <person name="Tyler B."/>
            <person name="Panabieres F."/>
            <person name="Shan W."/>
            <person name="Tripathy S."/>
            <person name="Grunwald N."/>
            <person name="Machado M."/>
            <person name="Johnson C.S."/>
            <person name="Arredondo F."/>
            <person name="Hong C."/>
            <person name="Coffey M."/>
            <person name="Young S.K."/>
            <person name="Zeng Q."/>
            <person name="Gargeya S."/>
            <person name="Fitzgerald M."/>
            <person name="Abouelleil A."/>
            <person name="Alvarado L."/>
            <person name="Chapman S.B."/>
            <person name="Gainer-Dewar J."/>
            <person name="Goldberg J."/>
            <person name="Griggs A."/>
            <person name="Gujja S."/>
            <person name="Hansen M."/>
            <person name="Howarth C."/>
            <person name="Imamovic A."/>
            <person name="Ireland A."/>
            <person name="Larimer J."/>
            <person name="McCowan C."/>
            <person name="Murphy C."/>
            <person name="Pearson M."/>
            <person name="Poon T.W."/>
            <person name="Priest M."/>
            <person name="Roberts A."/>
            <person name="Saif S."/>
            <person name="Shea T."/>
            <person name="Sykes S."/>
            <person name="Wortman J."/>
            <person name="Nusbaum C."/>
            <person name="Birren B."/>
        </authorList>
    </citation>
    <scope>NUCLEOTIDE SEQUENCE [LARGE SCALE GENOMIC DNA]</scope>
    <source>
        <strain evidence="17 18">INRA-310</strain>
    </source>
</reference>
<name>W2R5Q3_PHYN3</name>
<dbReference type="SMART" id="SM00291">
    <property type="entry name" value="ZnF_ZZ"/>
    <property type="match status" value="1"/>
</dbReference>
<dbReference type="InterPro" id="IPR019474">
    <property type="entry name" value="Ub_conjug_fac_E4_core"/>
</dbReference>
<protein>
    <recommendedName>
        <fullName evidence="19">RING-type E3 ubiquitin transferase</fullName>
    </recommendedName>
</protein>
<comment type="subcellular location">
    <subcellularLocation>
        <location evidence="2">Cytoplasm</location>
    </subcellularLocation>
    <subcellularLocation>
        <location evidence="1">Nucleus</location>
    </subcellularLocation>
</comment>
<evidence type="ECO:0000256" key="1">
    <source>
        <dbReference type="ARBA" id="ARBA00004123"/>
    </source>
</evidence>
<feature type="domain" description="ZZ-type" evidence="14">
    <location>
        <begin position="900"/>
        <end position="970"/>
    </location>
</feature>
<dbReference type="RefSeq" id="XP_008894826.1">
    <property type="nucleotide sequence ID" value="XM_008896578.1"/>
</dbReference>
<dbReference type="GeneID" id="20189924"/>
<dbReference type="VEuPathDB" id="FungiDB:PPTG_21325"/>
<evidence type="ECO:0000256" key="4">
    <source>
        <dbReference type="ARBA" id="ARBA00007434"/>
    </source>
</evidence>
<dbReference type="OMA" id="CFTRIPN"/>
<dbReference type="CDD" id="cd19757">
    <property type="entry name" value="Bbox1"/>
    <property type="match status" value="1"/>
</dbReference>
<evidence type="ECO:0000256" key="9">
    <source>
        <dbReference type="ARBA" id="ARBA00022786"/>
    </source>
</evidence>
<keyword evidence="5" id="KW-0963">Cytoplasm</keyword>
<evidence type="ECO:0000256" key="13">
    <source>
        <dbReference type="SAM" id="MobiDB-lite"/>
    </source>
</evidence>
<dbReference type="Pfam" id="PF04564">
    <property type="entry name" value="U-box"/>
    <property type="match status" value="1"/>
</dbReference>
<dbReference type="GO" id="GO:0008270">
    <property type="term" value="F:zinc ion binding"/>
    <property type="evidence" value="ECO:0007669"/>
    <property type="project" value="UniProtKB-KW"/>
</dbReference>